<dbReference type="Proteomes" id="UP000008281">
    <property type="component" value="Unassembled WGS sequence"/>
</dbReference>
<sequence length="168" mass="19485">MAAKLLRNVPEPNFLEKKSISFQMFQFLSYHSEYFRALFSSNFKEGQMDEIPIGDVSYEDFALLLSTFYPNQVFPCDETVEKLLELARRFLVSSVINIIEYHLLNNSKINSEKLLWMADEYVMPKLLEMCIRGLDTTAKAKKLKQSDEYGSLSDSTKAKVLDRLMDLI</sequence>
<dbReference type="InParanoid" id="E3NL64"/>
<dbReference type="FunCoup" id="E3NL64">
    <property type="interactions" value="422"/>
</dbReference>
<dbReference type="OMA" id="SHEMFLP"/>
<dbReference type="Pfam" id="PF00651">
    <property type="entry name" value="BTB"/>
    <property type="match status" value="1"/>
</dbReference>
<dbReference type="PANTHER" id="PTHR22744">
    <property type="entry name" value="HELIX LOOP HELIX PROTEIN 21-RELATED"/>
    <property type="match status" value="1"/>
</dbReference>
<dbReference type="HOGENOM" id="CLU_036654_2_0_1"/>
<proteinExistence type="predicted"/>
<dbReference type="OrthoDB" id="5859522at2759"/>
<dbReference type="PANTHER" id="PTHR22744:SF14">
    <property type="entry name" value="BTB DOMAIN-CONTAINING PROTEIN-RELATED"/>
    <property type="match status" value="1"/>
</dbReference>
<dbReference type="EMBL" id="DS268864">
    <property type="protein sequence ID" value="EFP04179.1"/>
    <property type="molecule type" value="Genomic_DNA"/>
</dbReference>
<feature type="domain" description="BTB" evidence="1">
    <location>
        <begin position="27"/>
        <end position="73"/>
    </location>
</feature>
<dbReference type="AlphaFoldDB" id="E3NL64"/>
<gene>
    <name evidence="2" type="ORF">CRE_12356</name>
</gene>
<dbReference type="SUPFAM" id="SSF54695">
    <property type="entry name" value="POZ domain"/>
    <property type="match status" value="1"/>
</dbReference>
<name>E3NL64_CAERE</name>
<dbReference type="InterPro" id="IPR011333">
    <property type="entry name" value="SKP1/BTB/POZ_sf"/>
</dbReference>
<reference evidence="2" key="1">
    <citation type="submission" date="2007-07" db="EMBL/GenBank/DDBJ databases">
        <title>PCAP assembly of the Caenorhabditis remanei genome.</title>
        <authorList>
            <consortium name="The Caenorhabditis remanei Sequencing Consortium"/>
            <person name="Wilson R.K."/>
        </authorList>
    </citation>
    <scope>NUCLEOTIDE SEQUENCE [LARGE SCALE GENOMIC DNA]</scope>
    <source>
        <strain evidence="2">PB4641</strain>
    </source>
</reference>
<dbReference type="InterPro" id="IPR000210">
    <property type="entry name" value="BTB/POZ_dom"/>
</dbReference>
<dbReference type="SMART" id="SM00225">
    <property type="entry name" value="BTB"/>
    <property type="match status" value="1"/>
</dbReference>
<organism evidence="3">
    <name type="scientific">Caenorhabditis remanei</name>
    <name type="common">Caenorhabditis vulgaris</name>
    <dbReference type="NCBI Taxonomy" id="31234"/>
    <lineage>
        <taxon>Eukaryota</taxon>
        <taxon>Metazoa</taxon>
        <taxon>Ecdysozoa</taxon>
        <taxon>Nematoda</taxon>
        <taxon>Chromadorea</taxon>
        <taxon>Rhabditida</taxon>
        <taxon>Rhabditina</taxon>
        <taxon>Rhabditomorpha</taxon>
        <taxon>Rhabditoidea</taxon>
        <taxon>Rhabditidae</taxon>
        <taxon>Peloderinae</taxon>
        <taxon>Caenorhabditis</taxon>
    </lineage>
</organism>
<evidence type="ECO:0000313" key="3">
    <source>
        <dbReference type="Proteomes" id="UP000008281"/>
    </source>
</evidence>
<dbReference type="Gene3D" id="3.30.710.10">
    <property type="entry name" value="Potassium Channel Kv1.1, Chain A"/>
    <property type="match status" value="1"/>
</dbReference>
<dbReference type="PROSITE" id="PS50097">
    <property type="entry name" value="BTB"/>
    <property type="match status" value="1"/>
</dbReference>
<dbReference type="STRING" id="31234.E3NL64"/>
<evidence type="ECO:0000313" key="2">
    <source>
        <dbReference type="EMBL" id="EFP04179.1"/>
    </source>
</evidence>
<dbReference type="eggNOG" id="ENOG502RFNH">
    <property type="taxonomic scope" value="Eukaryota"/>
</dbReference>
<accession>E3NL64</accession>
<protein>
    <recommendedName>
        <fullName evidence="1">BTB domain-containing protein</fullName>
    </recommendedName>
</protein>
<keyword evidence="3" id="KW-1185">Reference proteome</keyword>
<evidence type="ECO:0000259" key="1">
    <source>
        <dbReference type="PROSITE" id="PS50097"/>
    </source>
</evidence>
<dbReference type="CDD" id="cd18186">
    <property type="entry name" value="BTB_POZ_ZBTB_KLHL-like"/>
    <property type="match status" value="1"/>
</dbReference>